<evidence type="ECO:0000313" key="10">
    <source>
        <dbReference type="Proteomes" id="UP000050741"/>
    </source>
</evidence>
<dbReference type="InterPro" id="IPR043502">
    <property type="entry name" value="DNA/RNA_pol_sf"/>
</dbReference>
<dbReference type="WBParaSite" id="GPLIN_001288200">
    <property type="protein sequence ID" value="GPLIN_001288200"/>
    <property type="gene ID" value="GPLIN_001288200"/>
</dbReference>
<keyword evidence="7" id="KW-0238">DNA-binding</keyword>
<feature type="domain" description="DNA-directed DNA polymerase family B mitochondria/virus" evidence="9">
    <location>
        <begin position="201"/>
        <end position="328"/>
    </location>
</feature>
<name>A0A183CJ26_GLOPA</name>
<accession>A0A183CJ26</accession>
<evidence type="ECO:0000256" key="2">
    <source>
        <dbReference type="ARBA" id="ARBA00012417"/>
    </source>
</evidence>
<dbReference type="Pfam" id="PF03175">
    <property type="entry name" value="DNA_pol_B_2"/>
    <property type="match status" value="2"/>
</dbReference>
<evidence type="ECO:0000256" key="7">
    <source>
        <dbReference type="ARBA" id="ARBA00023125"/>
    </source>
</evidence>
<protein>
    <recommendedName>
        <fullName evidence="2">DNA-directed DNA polymerase</fullName>
        <ecNumber evidence="2">2.7.7.7</ecNumber>
    </recommendedName>
</protein>
<keyword evidence="3" id="KW-0808">Transferase</keyword>
<evidence type="ECO:0000256" key="6">
    <source>
        <dbReference type="ARBA" id="ARBA00022932"/>
    </source>
</evidence>
<dbReference type="GO" id="GO:0006260">
    <property type="term" value="P:DNA replication"/>
    <property type="evidence" value="ECO:0007669"/>
    <property type="project" value="UniProtKB-KW"/>
</dbReference>
<dbReference type="GO" id="GO:0003677">
    <property type="term" value="F:DNA binding"/>
    <property type="evidence" value="ECO:0007669"/>
    <property type="project" value="UniProtKB-KW"/>
</dbReference>
<dbReference type="Proteomes" id="UP000050741">
    <property type="component" value="Unassembled WGS sequence"/>
</dbReference>
<reference evidence="11" key="2">
    <citation type="submission" date="2016-06" db="UniProtKB">
        <authorList>
            <consortium name="WormBaseParasite"/>
        </authorList>
    </citation>
    <scope>IDENTIFICATION</scope>
</reference>
<dbReference type="GO" id="GO:0003887">
    <property type="term" value="F:DNA-directed DNA polymerase activity"/>
    <property type="evidence" value="ECO:0007669"/>
    <property type="project" value="UniProtKB-KW"/>
</dbReference>
<dbReference type="InterPro" id="IPR004868">
    <property type="entry name" value="DNA-dir_DNA_pol_B_mt/vir"/>
</dbReference>
<dbReference type="Gene3D" id="1.10.287.690">
    <property type="entry name" value="Helix hairpin bin"/>
    <property type="match status" value="1"/>
</dbReference>
<sequence length="463" mass="53579">MGNLGIGGNAKSYGLGHLGVVQAFWDKEFPDIFRIVAFDMVAGLKPVFKGEGVRKYEVCVILNNGHWDGMKSVTQFFKVKYYCVSCEVTYDWAERHRLECKERCKNCCRMGFGFHAKMKEKFCKRCFVYHPGRQCFIKKHKIRPTLPVYRIVAYDLETTLVNGEHVPNLVSAAVTCSMCSGETSECEICVDGPRMLTCQNRLADLPRTLELDIPAKLYFPHQYNKNENFGKTLPHLPPFEDYGAEGMKEEDYKKFEAWYEENKNTEFELGEQLRIYCENDVEILMAAVLKFRKLFLGITKDMDVLKDSITIAGVVMKVFRAKTRPEDVPYDGLLKVKDVKECEHSEEERALLGTFTSIELRKALELGYKIKVEASGWPPEVKTEEEKQAFIDMYRGKYGIYLERENMKKNPGLRLIAKLGLNSLWGKFAMRNTLSTTEIVRTMERWMELCRDDTIEFRKPVKI</sequence>
<comment type="catalytic activity">
    <reaction evidence="8">
        <text>DNA(n) + a 2'-deoxyribonucleoside 5'-triphosphate = DNA(n+1) + diphosphate</text>
        <dbReference type="Rhea" id="RHEA:22508"/>
        <dbReference type="Rhea" id="RHEA-COMP:17339"/>
        <dbReference type="Rhea" id="RHEA-COMP:17340"/>
        <dbReference type="ChEBI" id="CHEBI:33019"/>
        <dbReference type="ChEBI" id="CHEBI:61560"/>
        <dbReference type="ChEBI" id="CHEBI:173112"/>
        <dbReference type="EC" id="2.7.7.7"/>
    </reaction>
</comment>
<evidence type="ECO:0000256" key="8">
    <source>
        <dbReference type="ARBA" id="ARBA00049244"/>
    </source>
</evidence>
<keyword evidence="6" id="KW-0239">DNA-directed DNA polymerase</keyword>
<evidence type="ECO:0000256" key="3">
    <source>
        <dbReference type="ARBA" id="ARBA00022679"/>
    </source>
</evidence>
<proteinExistence type="inferred from homology"/>
<keyword evidence="10" id="KW-1185">Reference proteome</keyword>
<dbReference type="AlphaFoldDB" id="A0A183CJ26"/>
<feature type="domain" description="DNA-directed DNA polymerase family B mitochondria/virus" evidence="9">
    <location>
        <begin position="350"/>
        <end position="445"/>
    </location>
</feature>
<comment type="similarity">
    <text evidence="1">Belongs to the DNA polymerase type-B family.</text>
</comment>
<keyword evidence="5" id="KW-0235">DNA replication</keyword>
<dbReference type="EC" id="2.7.7.7" evidence="2"/>
<reference evidence="10" key="1">
    <citation type="submission" date="2014-05" db="EMBL/GenBank/DDBJ databases">
        <title>The genome and life-stage specific transcriptomes of Globodera pallida elucidate key aspects of plant parasitism by a cyst nematode.</title>
        <authorList>
            <person name="Cotton J.A."/>
            <person name="Lilley C.J."/>
            <person name="Jones L.M."/>
            <person name="Kikuchi T."/>
            <person name="Reid A.J."/>
            <person name="Thorpe P."/>
            <person name="Tsai I.J."/>
            <person name="Beasley H."/>
            <person name="Blok V."/>
            <person name="Cock P.J.A."/>
            <person name="Van den Akker S.E."/>
            <person name="Holroyd N."/>
            <person name="Hunt M."/>
            <person name="Mantelin S."/>
            <person name="Naghra H."/>
            <person name="Pain A."/>
            <person name="Palomares-Rius J.E."/>
            <person name="Zarowiecki M."/>
            <person name="Berriman M."/>
            <person name="Jones J.T."/>
            <person name="Urwin P.E."/>
        </authorList>
    </citation>
    <scope>NUCLEOTIDE SEQUENCE [LARGE SCALE GENOMIC DNA]</scope>
    <source>
        <strain evidence="10">Lindley</strain>
    </source>
</reference>
<evidence type="ECO:0000313" key="11">
    <source>
        <dbReference type="WBParaSite" id="GPLIN_001288200"/>
    </source>
</evidence>
<evidence type="ECO:0000256" key="5">
    <source>
        <dbReference type="ARBA" id="ARBA00022705"/>
    </source>
</evidence>
<evidence type="ECO:0000259" key="9">
    <source>
        <dbReference type="Pfam" id="PF03175"/>
    </source>
</evidence>
<dbReference type="PANTHER" id="PTHR33568:SF3">
    <property type="entry name" value="DNA-DIRECTED DNA POLYMERASE"/>
    <property type="match status" value="1"/>
</dbReference>
<evidence type="ECO:0000256" key="4">
    <source>
        <dbReference type="ARBA" id="ARBA00022695"/>
    </source>
</evidence>
<dbReference type="GO" id="GO:0000166">
    <property type="term" value="F:nucleotide binding"/>
    <property type="evidence" value="ECO:0007669"/>
    <property type="project" value="InterPro"/>
</dbReference>
<keyword evidence="4" id="KW-0548">Nucleotidyltransferase</keyword>
<dbReference type="SUPFAM" id="SSF56672">
    <property type="entry name" value="DNA/RNA polymerases"/>
    <property type="match status" value="1"/>
</dbReference>
<organism evidence="10 11">
    <name type="scientific">Globodera pallida</name>
    <name type="common">Potato cyst nematode worm</name>
    <name type="synonym">Heterodera pallida</name>
    <dbReference type="NCBI Taxonomy" id="36090"/>
    <lineage>
        <taxon>Eukaryota</taxon>
        <taxon>Metazoa</taxon>
        <taxon>Ecdysozoa</taxon>
        <taxon>Nematoda</taxon>
        <taxon>Chromadorea</taxon>
        <taxon>Rhabditida</taxon>
        <taxon>Tylenchina</taxon>
        <taxon>Tylenchomorpha</taxon>
        <taxon>Tylenchoidea</taxon>
        <taxon>Heteroderidae</taxon>
        <taxon>Heteroderinae</taxon>
        <taxon>Globodera</taxon>
    </lineage>
</organism>
<dbReference type="PANTHER" id="PTHR33568">
    <property type="entry name" value="DNA POLYMERASE"/>
    <property type="match status" value="1"/>
</dbReference>
<evidence type="ECO:0000256" key="1">
    <source>
        <dbReference type="ARBA" id="ARBA00005755"/>
    </source>
</evidence>